<dbReference type="Proteomes" id="UP001186118">
    <property type="component" value="Unassembled WGS sequence"/>
</dbReference>
<dbReference type="RefSeq" id="WP_159323004.1">
    <property type="nucleotide sequence ID" value="NZ_BLIT01000013.1"/>
</dbReference>
<sequence length="98" mass="11067">MILTLEETLISYLFDLTDDAKLIPNETNMALSRQGLMLVLQEDLSSLGGIDDLYEATETTLKMISQWNDSEYEDVKALLIREGEWPADWLAKKGVSPT</sequence>
<comment type="caution">
    <text evidence="1">The sequence shown here is derived from an EMBL/GenBank/DDBJ whole genome shotgun (WGS) entry which is preliminary data.</text>
</comment>
<protein>
    <submittedName>
        <fullName evidence="1">Uncharacterized protein</fullName>
    </submittedName>
</protein>
<proteinExistence type="predicted"/>
<dbReference type="EMBL" id="JAGQEX010000008">
    <property type="protein sequence ID" value="MDV5976830.1"/>
    <property type="molecule type" value="Genomic_DNA"/>
</dbReference>
<gene>
    <name evidence="1" type="ORF">KB584_05030</name>
</gene>
<evidence type="ECO:0000313" key="2">
    <source>
        <dbReference type="Proteomes" id="UP001186118"/>
    </source>
</evidence>
<evidence type="ECO:0000313" key="1">
    <source>
        <dbReference type="EMBL" id="MDV5976830.1"/>
    </source>
</evidence>
<name>A0AAE4TPE3_STRCB</name>
<organism evidence="1 2">
    <name type="scientific">Streptococcus canis</name>
    <dbReference type="NCBI Taxonomy" id="1329"/>
    <lineage>
        <taxon>Bacteria</taxon>
        <taxon>Bacillati</taxon>
        <taxon>Bacillota</taxon>
        <taxon>Bacilli</taxon>
        <taxon>Lactobacillales</taxon>
        <taxon>Streptococcaceae</taxon>
        <taxon>Streptococcus</taxon>
    </lineage>
</organism>
<dbReference type="AlphaFoldDB" id="A0AAE4TPE3"/>
<accession>A0AAE4TPE3</accession>
<reference evidence="1" key="1">
    <citation type="submission" date="2021-04" db="EMBL/GenBank/DDBJ databases">
        <title>Draft genomes of 20 S. canis strains.</title>
        <authorList>
            <person name="Pagnossin D."/>
            <person name="Weir W."/>
            <person name="Smith A."/>
            <person name="Ure R."/>
            <person name="Oravcova K."/>
        </authorList>
    </citation>
    <scope>NUCLEOTIDE SEQUENCE</scope>
    <source>
        <strain evidence="1">284</strain>
    </source>
</reference>